<dbReference type="Pfam" id="PF13041">
    <property type="entry name" value="PPR_2"/>
    <property type="match status" value="1"/>
</dbReference>
<dbReference type="PANTHER" id="PTHR47447:SF17">
    <property type="entry name" value="OS12G0638900 PROTEIN"/>
    <property type="match status" value="1"/>
</dbReference>
<organism evidence="8 9">
    <name type="scientific">Wickerhamiella sorbophila</name>
    <dbReference type="NCBI Taxonomy" id="45607"/>
    <lineage>
        <taxon>Eukaryota</taxon>
        <taxon>Fungi</taxon>
        <taxon>Dikarya</taxon>
        <taxon>Ascomycota</taxon>
        <taxon>Saccharomycotina</taxon>
        <taxon>Dipodascomycetes</taxon>
        <taxon>Dipodascales</taxon>
        <taxon>Trichomonascaceae</taxon>
        <taxon>Wickerhamiella</taxon>
    </lineage>
</organism>
<dbReference type="PANTHER" id="PTHR47447">
    <property type="entry name" value="OS03G0856100 PROTEIN"/>
    <property type="match status" value="1"/>
</dbReference>
<evidence type="ECO:0000256" key="2">
    <source>
        <dbReference type="ARBA" id="ARBA00006192"/>
    </source>
</evidence>
<sequence length="685" mass="78782">MLQRYGTKFLNRANLFLVQRRTVFVSTKPIRTRRRGSQIRPSKLDEAEAQLDSQLNELKHQELQLRKFLEEQKDKRIQDTIVENDNLEISQSASNKDISAIEQSMQQLPAGKKEASLFLKSRPNELPESIQNRIYPSKTAQLLESDLSWPHKIDLLSSKGGFEGIPQRDIGIFIHQVPLLARANSVARLEKMLQDAKVPFDTSIVNGLMSGYAQVGSPENVERLMKLDPSPPTHYTFGHLAKAYFKTKNVDQVGAVLQRMSELELQPTLPIYTTVIQACIQSRQYRRALKIFDNLKYMAVKTQPDVKLYNTMMLAASKEMNVNKVLDLYREMTSRAVDPLVPDAETYNTLVYACTRDEKTHIQAWKFFMEMLDAGLSTGRHTMNALLYMCANTGELFLTRALFKQLFMRPESYPDGFALNCLFTAYAKYTPNTLSTVLESPYGPKIRSKVMIQTGNEAPNLEMMPPMLPLNLLSSELVVAESAALVQFFAEKQPEILFVQNMASASSNSPVLFNFVHLPARLGDFQEYKRRYHKYTFSVAAVKEKSTEEVSKLNQVAIPRDGNVYRQAILAAKDAKDLEFARQVWEERGSWRHTDMFKQLPKEAREKSDIRFARDMVELFAVSGEVENALRIVLSTSKYFRWRRVHLQPLIDICVEHEDFATLKEIHKLLGWYWRREQSLLHEKI</sequence>
<proteinExistence type="inferred from homology"/>
<dbReference type="STRING" id="45607.A0A2T0FNL6"/>
<comment type="subcellular location">
    <subcellularLocation>
        <location evidence="1">Mitochondrion</location>
    </subcellularLocation>
</comment>
<dbReference type="InterPro" id="IPR002885">
    <property type="entry name" value="PPR_rpt"/>
</dbReference>
<dbReference type="RefSeq" id="XP_024666528.1">
    <property type="nucleotide sequence ID" value="XM_024810760.1"/>
</dbReference>
<keyword evidence="3" id="KW-0677">Repeat</keyword>
<dbReference type="InterPro" id="IPR011990">
    <property type="entry name" value="TPR-like_helical_dom_sf"/>
</dbReference>
<dbReference type="GeneID" id="36517951"/>
<feature type="repeat" description="PPR" evidence="6">
    <location>
        <begin position="343"/>
        <end position="378"/>
    </location>
</feature>
<evidence type="ECO:0000256" key="7">
    <source>
        <dbReference type="SAM" id="Coils"/>
    </source>
</evidence>
<name>A0A2T0FNL6_9ASCO</name>
<evidence type="ECO:0000256" key="6">
    <source>
        <dbReference type="PROSITE-ProRule" id="PRU00708"/>
    </source>
</evidence>
<dbReference type="Pfam" id="PF01535">
    <property type="entry name" value="PPR"/>
    <property type="match status" value="1"/>
</dbReference>
<dbReference type="PROSITE" id="PS51375">
    <property type="entry name" value="PPR"/>
    <property type="match status" value="2"/>
</dbReference>
<dbReference type="EMBL" id="NDIQ01000022">
    <property type="protein sequence ID" value="PRT56583.1"/>
    <property type="molecule type" value="Genomic_DNA"/>
</dbReference>
<dbReference type="OrthoDB" id="185373at2759"/>
<comment type="function">
    <text evidence="4">Regulates mitochondrial small subunit maturation by controlling 15S rRNA 5'-end processing. Localizes to the 5' precursor of the 15S rRNA in a position that is subsequently occupied by mS47 in the mature yeast mtSSU. Uses structure and sequence-specific RNA recognition, binding to a single-stranded region of the precursor and specifically recognizing bases -6 to -1. The exchange of Ccm1 for mS47 is coupled to the irreversible removal of precursor rRNA that is accompanied by conformational changes of the mitoribosomal proteins uS5m and mS26. These conformational changes signal completion of 5'-end rRNA processing through protection of the mature 5'-end of the 15S rRNA and stabilization of mS47. The removal of the 5' precursor together with the dissociation of Ccm1 may be catalyzed by the 5'-3' exoribonuclease Pet127. Involved in the specific removal of group I introns in mitochondrial encoded transcripts.</text>
</comment>
<dbReference type="AlphaFoldDB" id="A0A2T0FNL6"/>
<reference evidence="8 9" key="1">
    <citation type="submission" date="2017-04" db="EMBL/GenBank/DDBJ databases">
        <title>Genome sequencing of [Candida] sorbophila.</title>
        <authorList>
            <person name="Ahn J.O."/>
        </authorList>
    </citation>
    <scope>NUCLEOTIDE SEQUENCE [LARGE SCALE GENOMIC DNA]</scope>
    <source>
        <strain evidence="8 9">DS02</strain>
    </source>
</reference>
<gene>
    <name evidence="8" type="ORF">B9G98_04203</name>
</gene>
<comment type="caution">
    <text evidence="8">The sequence shown here is derived from an EMBL/GenBank/DDBJ whole genome shotgun (WGS) entry which is preliminary data.</text>
</comment>
<comment type="subunit">
    <text evidence="5">Binds to mitochondrial small subunit 15S rRNA.</text>
</comment>
<dbReference type="GO" id="GO:0005739">
    <property type="term" value="C:mitochondrion"/>
    <property type="evidence" value="ECO:0007669"/>
    <property type="project" value="UniProtKB-SubCell"/>
</dbReference>
<dbReference type="Proteomes" id="UP000238350">
    <property type="component" value="Unassembled WGS sequence"/>
</dbReference>
<evidence type="ECO:0000313" key="8">
    <source>
        <dbReference type="EMBL" id="PRT56583.1"/>
    </source>
</evidence>
<protein>
    <submittedName>
        <fullName evidence="8">Mitochondrial group I intron splicing factor CCM1</fullName>
    </submittedName>
</protein>
<evidence type="ECO:0000256" key="3">
    <source>
        <dbReference type="ARBA" id="ARBA00022737"/>
    </source>
</evidence>
<evidence type="ECO:0000313" key="9">
    <source>
        <dbReference type="Proteomes" id="UP000238350"/>
    </source>
</evidence>
<keyword evidence="9" id="KW-1185">Reference proteome</keyword>
<keyword evidence="7" id="KW-0175">Coiled coil</keyword>
<evidence type="ECO:0000256" key="1">
    <source>
        <dbReference type="ARBA" id="ARBA00004173"/>
    </source>
</evidence>
<dbReference type="Gene3D" id="1.25.40.10">
    <property type="entry name" value="Tetratricopeptide repeat domain"/>
    <property type="match status" value="2"/>
</dbReference>
<accession>A0A2T0FNL6</accession>
<comment type="similarity">
    <text evidence="2">Belongs to the CCM1 family.</text>
</comment>
<evidence type="ECO:0000256" key="5">
    <source>
        <dbReference type="ARBA" id="ARBA00044511"/>
    </source>
</evidence>
<feature type="repeat" description="PPR" evidence="6">
    <location>
        <begin position="305"/>
        <end position="339"/>
    </location>
</feature>
<feature type="coiled-coil region" evidence="7">
    <location>
        <begin position="44"/>
        <end position="71"/>
    </location>
</feature>
<evidence type="ECO:0000256" key="4">
    <source>
        <dbReference type="ARBA" id="ARBA00044493"/>
    </source>
</evidence>